<gene>
    <name evidence="4" type="ORF">HD595_008140</name>
</gene>
<comment type="caution">
    <text evidence="4">The sequence shown here is derived from an EMBL/GenBank/DDBJ whole genome shotgun (WGS) entry which is preliminary data.</text>
</comment>
<dbReference type="Proteomes" id="UP001320766">
    <property type="component" value="Unassembled WGS sequence"/>
</dbReference>
<dbReference type="RefSeq" id="WP_253778906.1">
    <property type="nucleotide sequence ID" value="NZ_BAAAVE010000011.1"/>
</dbReference>
<reference evidence="4 5" key="1">
    <citation type="submission" date="2022-06" db="EMBL/GenBank/DDBJ databases">
        <title>Sequencing the genomes of 1000 actinobacteria strains.</title>
        <authorList>
            <person name="Klenk H.-P."/>
        </authorList>
    </citation>
    <scope>NUCLEOTIDE SEQUENCE [LARGE SCALE GENOMIC DNA]</scope>
    <source>
        <strain evidence="4 5">DSM 44170</strain>
    </source>
</reference>
<organism evidence="4 5">
    <name type="scientific">Nonomuraea roseoviolacea subsp. carminata</name>
    <dbReference type="NCBI Taxonomy" id="160689"/>
    <lineage>
        <taxon>Bacteria</taxon>
        <taxon>Bacillati</taxon>
        <taxon>Actinomycetota</taxon>
        <taxon>Actinomycetes</taxon>
        <taxon>Streptosporangiales</taxon>
        <taxon>Streptosporangiaceae</taxon>
        <taxon>Nonomuraea</taxon>
    </lineage>
</organism>
<feature type="region of interest" description="Disordered" evidence="1">
    <location>
        <begin position="580"/>
        <end position="606"/>
    </location>
</feature>
<evidence type="ECO:0000313" key="4">
    <source>
        <dbReference type="EMBL" id="MCP2352018.1"/>
    </source>
</evidence>
<feature type="region of interest" description="Disordered" evidence="1">
    <location>
        <begin position="243"/>
        <end position="264"/>
    </location>
</feature>
<dbReference type="InterPro" id="IPR057746">
    <property type="entry name" value="CpnT-like_N"/>
</dbReference>
<dbReference type="EMBL" id="JAMZEC010000001">
    <property type="protein sequence ID" value="MCP2352018.1"/>
    <property type="molecule type" value="Genomic_DNA"/>
</dbReference>
<evidence type="ECO:0000256" key="1">
    <source>
        <dbReference type="SAM" id="MobiDB-lite"/>
    </source>
</evidence>
<feature type="domain" description="Outer membrane channel protein CpnT-like N-terminal" evidence="3">
    <location>
        <begin position="3"/>
        <end position="132"/>
    </location>
</feature>
<keyword evidence="5" id="KW-1185">Reference proteome</keyword>
<evidence type="ECO:0000256" key="2">
    <source>
        <dbReference type="SAM" id="Phobius"/>
    </source>
</evidence>
<evidence type="ECO:0000313" key="5">
    <source>
        <dbReference type="Proteomes" id="UP001320766"/>
    </source>
</evidence>
<feature type="region of interest" description="Disordered" evidence="1">
    <location>
        <begin position="938"/>
        <end position="968"/>
    </location>
</feature>
<feature type="transmembrane region" description="Helical" evidence="2">
    <location>
        <begin position="89"/>
        <end position="106"/>
    </location>
</feature>
<keyword evidence="2" id="KW-1133">Transmembrane helix</keyword>
<protein>
    <recommendedName>
        <fullName evidence="3">Outer membrane channel protein CpnT-like N-terminal domain-containing protein</fullName>
    </recommendedName>
</protein>
<feature type="transmembrane region" description="Helical" evidence="2">
    <location>
        <begin position="136"/>
        <end position="154"/>
    </location>
</feature>
<feature type="transmembrane region" description="Helical" evidence="2">
    <location>
        <begin position="166"/>
        <end position="190"/>
    </location>
</feature>
<feature type="region of interest" description="Disordered" evidence="1">
    <location>
        <begin position="1478"/>
        <end position="1508"/>
    </location>
</feature>
<evidence type="ECO:0000259" key="3">
    <source>
        <dbReference type="Pfam" id="PF25547"/>
    </source>
</evidence>
<keyword evidence="2" id="KW-0472">Membrane</keyword>
<accession>A0ABT1KDD2</accession>
<dbReference type="Pfam" id="PF25547">
    <property type="entry name" value="WXG100_2"/>
    <property type="match status" value="1"/>
</dbReference>
<feature type="compositionally biased region" description="Pro residues" evidence="1">
    <location>
        <begin position="941"/>
        <end position="951"/>
    </location>
</feature>
<sequence>MDWPQAEESKLFALADALVTAAYRVAGATGLRPPDADAWDGAAFRIFVTKTASSVGGRQAEVLTRLAAMAIALNDLGVQVQYTKRMIKLSVGLLIFQLATLLPVIANPATAGPGLRAATLRARFTREVVRRLAKRLLLNIALFGGLMGGMDLYVQTTQSRRDRIDWNQVLASMGSGALNGVFLTGTTWLAPPRRLLDFMLASGVAGGLTDATLQAFGDEPFDLTRLVKGVTSGAAGAADAHWASWNPHVGGPGGDGTPHDPAAPDPVPAAWGAHDPRTTFAQYDVHGSLHESVATGVRHSRPLNVEGLHADVVTFADGVTAVRHTGESAARVEAAALVARALGMDAPATYRAGDAVYQEHGSAELSRSVAGGIRRTDVYTFGEDTHEVVTFTDGTKAFRTEYTFAADADLHEASALPPYRAANIGAIHRASETVVYETGLLRTDFVDLQSMVIHQSDAQRARQALYYVLTQAETFAPHTAVPDGAGRHLYAVPDRLAEAWASDTTAHLLSTHPRPDGTPGHFTMGDNRLAPADFAARRDALAALRPSFERLGVAGWHDGLMHRFDLLAQHATGHVPLLGSADPAAPPVRQDPQPRWMRHHPDPADPRRALADVLDGDGLRRLNETLADRGADPAASARAEAYAQLAGQHLATGTHRQESVLTRVPVDRLPAGMRPGATVGFHGLLDGVTEASHLPDMPHSAQLTILGRGHGYVGDISGRPHHVLFGPDTRFTVLAVETTSYGGKHYYLVEHGPFRLPERGAAASRVRPELTGELLRHATHHRQETDAGVWYRDPTHPRDMESADSAPDMSPIDGAFYVDAHGDPEALHIGDARLDGEEAAALLLNEPRLRPDDVIFLGNCEVGGGPVPLAQEIARRTGHVVIAPESLLAITEANDRVPSRLPDSDLVGTLTHRGRYRIFLPDDPVPGSVWDRVRELIGVPDPGPQSPPPTLRGPRPGSIDDMLNWGQARGPGDSWRPLHAFSQVAAKGTVGSWEPVTLDSARVTLTDGSHAMRVDLPSWQAREATMLVAQLGQELGLKMPSTHPVGTAGLLVDSVYDGSGWQGEAWNVQDTVATRDGVLIGLLGALVRDEPVLLAALTGEPPLMPEPAATRRMSAYFIRDLGSGQEVWAPNPLAPSDAIRLRRTLETMWREFDDAGLDEVHARMTETLQQIAEHAVSTESLLDTDPSESLPEITLQRLDERGREIADAAAQLRDTAPPGAGRPLMDPARRLADNVGDILLTRDSDLGRVVTFGDGSQALELSGKAADKALEAALARRALGLDGPAVHRTADGTVYQAHGSDELRAALASGIRDAELVPLTSNRTEVVTFNDGTRAIRHEFDDIGQADEFEARAHEEHGIRDGVPGTYRAAPTVVYEYRIDPWHMTDDERSVPAGLRPELDRRALHAWLVQTDALQGLTTQNPRLAELLRGGPVLGEADSAALRARYEALRPEFERHGLGERYQEHLRIIDRAGPNAALDLGPLHDPSPLAPDFRDTPWRPPGDHGPALPHLLEGGTLRQVNELAVGRADDPALVPAADAMLDRADAELARLPTTSGHVSARVPAEWLPRHVRAGNEIVFHGLLEGVDTPTRLGEQPESVRLTIRAGEYVDVSGLSGKPAHALFRAGVRLKVLAVQEGWHERHLLVVQVPDGRAVGSVAIAVPRMRPPLTPELRHHLKEHVEQTDAGVWLRDLDHPDDRALIASARKVKPVDGACYVDGHGTEDGNVIGQDILNAKQTAALLLNSPKLKRHDVILLANCNIGTGRYPLDIARLTGHVVIAADSEIHVSPEGHMTAVTRELGALGGRGQLRIYLPDDLVPGPVMNQVKAWLQGP</sequence>
<name>A0ABT1KDD2_9ACTN</name>
<keyword evidence="2" id="KW-0812">Transmembrane</keyword>
<proteinExistence type="predicted"/>